<dbReference type="Pfam" id="PF13424">
    <property type="entry name" value="TPR_12"/>
    <property type="match status" value="3"/>
</dbReference>
<dbReference type="InterPro" id="IPR035994">
    <property type="entry name" value="Nucleoside_phosphorylase_sf"/>
</dbReference>
<feature type="domain" description="Nucleoside phosphorylase" evidence="2">
    <location>
        <begin position="10"/>
        <end position="282"/>
    </location>
</feature>
<dbReference type="InterPro" id="IPR027417">
    <property type="entry name" value="P-loop_NTPase"/>
</dbReference>
<protein>
    <submittedName>
        <fullName evidence="4">Uncharacterized protein</fullName>
    </submittedName>
</protein>
<dbReference type="SMART" id="SM00028">
    <property type="entry name" value="TPR"/>
    <property type="match status" value="7"/>
</dbReference>
<dbReference type="VEuPathDB" id="FungiDB:EYZ11_004719"/>
<comment type="caution">
    <text evidence="4">The sequence shown here is derived from an EMBL/GenBank/DDBJ whole genome shotgun (WGS) entry which is preliminary data.</text>
</comment>
<proteinExistence type="predicted"/>
<name>A0A5M9MT70_9EURO</name>
<dbReference type="OrthoDB" id="1658288at2759"/>
<dbReference type="SUPFAM" id="SSF48452">
    <property type="entry name" value="TPR-like"/>
    <property type="match status" value="3"/>
</dbReference>
<gene>
    <name evidence="4" type="ORF">ATNIH1004_006490</name>
</gene>
<dbReference type="Pfam" id="PF13176">
    <property type="entry name" value="TPR_7"/>
    <property type="match status" value="1"/>
</dbReference>
<evidence type="ECO:0000259" key="3">
    <source>
        <dbReference type="Pfam" id="PF25000"/>
    </source>
</evidence>
<dbReference type="GeneID" id="54329192"/>
<dbReference type="SUPFAM" id="SSF53167">
    <property type="entry name" value="Purine and uridine phosphorylases"/>
    <property type="match status" value="1"/>
</dbReference>
<evidence type="ECO:0000313" key="4">
    <source>
        <dbReference type="EMBL" id="KAA8647789.1"/>
    </source>
</evidence>
<evidence type="ECO:0000259" key="2">
    <source>
        <dbReference type="Pfam" id="PF01048"/>
    </source>
</evidence>
<evidence type="ECO:0000256" key="1">
    <source>
        <dbReference type="PROSITE-ProRule" id="PRU00339"/>
    </source>
</evidence>
<dbReference type="InterPro" id="IPR000845">
    <property type="entry name" value="Nucleoside_phosphorylase_d"/>
</dbReference>
<feature type="repeat" description="TPR" evidence="1">
    <location>
        <begin position="748"/>
        <end position="781"/>
    </location>
</feature>
<dbReference type="Gene3D" id="3.40.50.300">
    <property type="entry name" value="P-loop containing nucleotide triphosphate hydrolases"/>
    <property type="match status" value="1"/>
</dbReference>
<dbReference type="PANTHER" id="PTHR46082:SF6">
    <property type="entry name" value="AAA+ ATPASE DOMAIN-CONTAINING PROTEIN-RELATED"/>
    <property type="match status" value="1"/>
</dbReference>
<dbReference type="PROSITE" id="PS50005">
    <property type="entry name" value="TPR"/>
    <property type="match status" value="2"/>
</dbReference>
<dbReference type="InterPro" id="IPR053137">
    <property type="entry name" value="NLR-like"/>
</dbReference>
<accession>A0A5M9MT70</accession>
<dbReference type="Gene3D" id="1.25.40.10">
    <property type="entry name" value="Tetratricopeptide repeat domain"/>
    <property type="match status" value="2"/>
</dbReference>
<dbReference type="RefSeq" id="XP_033427150.1">
    <property type="nucleotide sequence ID" value="XM_033571118.1"/>
</dbReference>
<sequence>MRLSHDDYTVGWICALPLEMAAATAMLDEIHEDLPVQPNDTNAYTLGRVGNHNVVLACLPSGQHGTTSATAVAIQLLSSFCSVRFGLMVGIGGGIPSSDADIRLGDIVVSQPCGTHGGVVQYDFGKALHGGQFQRMGTLNRPPQVLLTALARLQAKHRLNGSKVSPYIRDMIAKYPQMQQEYLPVHLFDELYAVGHHGVITRAARMINGPAIHYGLIASGNQVIKDGLMRDRLRQDFGAYCVEMEAAGLMNHYPCILIRGISDYADSHKNNTWQGYAAAAAAAYAKELLEVVPVSQVAQTKKAQNVLSTWDQRFRVSFDLSKFPAIDNYVGRTDILHRLAIELSPSKSPLRKVTVLHGLGGIGKSQLAIRFARINQHSFTAIFILNAKDKVTLTKSLASISTQIPGESASCGISSEGDLEKRVQRVKQWLSIPENSEWLLIFDNVDRHWEIDGETGNGIREFFPSADHGSIIITTRLLSLGELGVSLPVDLSRLVQRLDGLPLAIVIAGAFIKRTGLGFSKYLDLYERSWWDLHRSFRSLRHYAHEGILLAWSISYDEIFKRSPLAAELLIFLAFFDNKYIWFELIKNAAYYSDAPRWLHQVVENELQFAQVIEILVEFSLIETNNGQGVYSMHPVVQDWCRHTLRQVDRDREILYQNMVLVSISSLVMSPGNFVQSRLQRRLFPHAVAILQRREHRWKINDSTELPKALHRVGNLLSNHGRLNQANNLYREALTEYEELLGTTHSSITVVHDLADLYLRMGRLEEAYHMYQRALIQRESILGPNHLTTLATVNSMGNLLCWQGKLDLAQAMYQRALTGRRKQLGPDHISTLVVINNIGNIYSHQGNNKAAEAMYEHVIIGREKTLGPDHTCTLAAVNNLGNLCLHQGLNDRAEELYERALRGREYILGNHHILTLATLNNIGNLYSRQKRFEEAERMYQKALIGRKRILGDNHASTLSTINNIGNLFCDLNRWAEAESMYRQALSGRINVLGQNHPYTLATLQNLRNLYTHLRRFERLESLYQQYSWTHDKSTRVGICRGFWSLRNVAISMKSLRSLRNARKHLRGF</sequence>
<dbReference type="InterPro" id="IPR056681">
    <property type="entry name" value="DUF7779"/>
</dbReference>
<dbReference type="Pfam" id="PF25000">
    <property type="entry name" value="DUF7779"/>
    <property type="match status" value="1"/>
</dbReference>
<dbReference type="Pfam" id="PF01048">
    <property type="entry name" value="PNP_UDP_1"/>
    <property type="match status" value="1"/>
</dbReference>
<dbReference type="Pfam" id="PF13374">
    <property type="entry name" value="TPR_10"/>
    <property type="match status" value="1"/>
</dbReference>
<dbReference type="GO" id="GO:0009116">
    <property type="term" value="P:nucleoside metabolic process"/>
    <property type="evidence" value="ECO:0007669"/>
    <property type="project" value="InterPro"/>
</dbReference>
<dbReference type="InterPro" id="IPR019734">
    <property type="entry name" value="TPR_rpt"/>
</dbReference>
<keyword evidence="1" id="KW-0802">TPR repeat</keyword>
<dbReference type="PANTHER" id="PTHR46082">
    <property type="entry name" value="ATP/GTP-BINDING PROTEIN-RELATED"/>
    <property type="match status" value="1"/>
</dbReference>
<dbReference type="InterPro" id="IPR011990">
    <property type="entry name" value="TPR-like_helical_dom_sf"/>
</dbReference>
<dbReference type="Gene3D" id="3.40.50.1580">
    <property type="entry name" value="Nucleoside phosphorylase domain"/>
    <property type="match status" value="1"/>
</dbReference>
<dbReference type="CDD" id="cd09008">
    <property type="entry name" value="MTAN"/>
    <property type="match status" value="1"/>
</dbReference>
<dbReference type="AlphaFoldDB" id="A0A5M9MT70"/>
<evidence type="ECO:0000313" key="5">
    <source>
        <dbReference type="Proteomes" id="UP000324241"/>
    </source>
</evidence>
<feature type="domain" description="DUF7779" evidence="3">
    <location>
        <begin position="562"/>
        <end position="648"/>
    </location>
</feature>
<dbReference type="Proteomes" id="UP000324241">
    <property type="component" value="Unassembled WGS sequence"/>
</dbReference>
<dbReference type="VEuPathDB" id="FungiDB:EYZ11_004717"/>
<dbReference type="EMBL" id="QUQM01000004">
    <property type="protein sequence ID" value="KAA8647789.1"/>
    <property type="molecule type" value="Genomic_DNA"/>
</dbReference>
<dbReference type="SUPFAM" id="SSF52540">
    <property type="entry name" value="P-loop containing nucleoside triphosphate hydrolases"/>
    <property type="match status" value="1"/>
</dbReference>
<feature type="repeat" description="TPR" evidence="1">
    <location>
        <begin position="916"/>
        <end position="949"/>
    </location>
</feature>
<reference evidence="4 5" key="1">
    <citation type="submission" date="2019-08" db="EMBL/GenBank/DDBJ databases">
        <title>The genome sequence of a newly discovered highly antifungal drug resistant Aspergillus species, Aspergillus tanneri NIH 1004.</title>
        <authorList>
            <person name="Mounaud S."/>
            <person name="Singh I."/>
            <person name="Joardar V."/>
            <person name="Pakala S."/>
            <person name="Pakala S."/>
            <person name="Venepally P."/>
            <person name="Chung J.K."/>
            <person name="Losada L."/>
            <person name="Nierman W.C."/>
        </authorList>
    </citation>
    <scope>NUCLEOTIDE SEQUENCE [LARGE SCALE GENOMIC DNA]</scope>
    <source>
        <strain evidence="4 5">NIH1004</strain>
    </source>
</reference>
<dbReference type="GO" id="GO:0003824">
    <property type="term" value="F:catalytic activity"/>
    <property type="evidence" value="ECO:0007669"/>
    <property type="project" value="InterPro"/>
</dbReference>
<organism evidence="4 5">
    <name type="scientific">Aspergillus tanneri</name>
    <dbReference type="NCBI Taxonomy" id="1220188"/>
    <lineage>
        <taxon>Eukaryota</taxon>
        <taxon>Fungi</taxon>
        <taxon>Dikarya</taxon>
        <taxon>Ascomycota</taxon>
        <taxon>Pezizomycotina</taxon>
        <taxon>Eurotiomycetes</taxon>
        <taxon>Eurotiomycetidae</taxon>
        <taxon>Eurotiales</taxon>
        <taxon>Aspergillaceae</taxon>
        <taxon>Aspergillus</taxon>
        <taxon>Aspergillus subgen. Circumdati</taxon>
    </lineage>
</organism>
<dbReference type="VEuPathDB" id="FungiDB:EYZ11_011501"/>